<feature type="compositionally biased region" description="Basic residues" evidence="2">
    <location>
        <begin position="1"/>
        <end position="10"/>
    </location>
</feature>
<keyword evidence="1" id="KW-0175">Coiled coil</keyword>
<keyword evidence="3" id="KW-0812">Transmembrane</keyword>
<keyword evidence="3" id="KW-1133">Transmembrane helix</keyword>
<organism evidence="5 6">
    <name type="scientific">Nonomuraea typhae</name>
    <dbReference type="NCBI Taxonomy" id="2603600"/>
    <lineage>
        <taxon>Bacteria</taxon>
        <taxon>Bacillati</taxon>
        <taxon>Actinomycetota</taxon>
        <taxon>Actinomycetes</taxon>
        <taxon>Streptosporangiales</taxon>
        <taxon>Streptosporangiaceae</taxon>
        <taxon>Nonomuraea</taxon>
    </lineage>
</organism>
<sequence length="236" mass="25972">MGRARPRRRPFGAARRSQERILGQLDELSRVPRGGGPDGEFRERLRAQLTSADLLVVADDTTAEPPARPRTGTARHAKPVRRARVRLSWPTQLATLGLAVGMMISAFATYRAVPGDTLYPLKRAAEHTLVRLSTDDKERAEREMVSARERAAEVAALLGGAGEDGPLVAATLSDMEEATRSAISRLERVEPRSPRLGSFAEEQRDRIEPMLDQLKGPEMDQASTYLHYIEGLAGPQ</sequence>
<feature type="domain" description="DUF5667" evidence="4">
    <location>
        <begin position="112"/>
        <end position="214"/>
    </location>
</feature>
<dbReference type="Pfam" id="PF18915">
    <property type="entry name" value="DUF5667"/>
    <property type="match status" value="1"/>
</dbReference>
<dbReference type="Proteomes" id="UP001612741">
    <property type="component" value="Unassembled WGS sequence"/>
</dbReference>
<feature type="transmembrane region" description="Helical" evidence="3">
    <location>
        <begin position="93"/>
        <end position="113"/>
    </location>
</feature>
<accession>A0ABW7Z244</accession>
<keyword evidence="3" id="KW-0472">Membrane</keyword>
<feature type="coiled-coil region" evidence="1">
    <location>
        <begin position="130"/>
        <end position="157"/>
    </location>
</feature>
<dbReference type="RefSeq" id="WP_397087380.1">
    <property type="nucleotide sequence ID" value="NZ_JBITGY010000009.1"/>
</dbReference>
<dbReference type="InterPro" id="IPR043725">
    <property type="entry name" value="DUF5667"/>
</dbReference>
<evidence type="ECO:0000256" key="2">
    <source>
        <dbReference type="SAM" id="MobiDB-lite"/>
    </source>
</evidence>
<comment type="caution">
    <text evidence="5">The sequence shown here is derived from an EMBL/GenBank/DDBJ whole genome shotgun (WGS) entry which is preliminary data.</text>
</comment>
<keyword evidence="6" id="KW-1185">Reference proteome</keyword>
<evidence type="ECO:0000313" key="5">
    <source>
        <dbReference type="EMBL" id="MFI6502257.1"/>
    </source>
</evidence>
<evidence type="ECO:0000259" key="4">
    <source>
        <dbReference type="Pfam" id="PF18915"/>
    </source>
</evidence>
<feature type="region of interest" description="Disordered" evidence="2">
    <location>
        <begin position="1"/>
        <end position="23"/>
    </location>
</feature>
<protein>
    <submittedName>
        <fullName evidence="5">DUF5667 domain-containing protein</fullName>
    </submittedName>
</protein>
<reference evidence="5 6" key="1">
    <citation type="submission" date="2024-10" db="EMBL/GenBank/DDBJ databases">
        <title>The Natural Products Discovery Center: Release of the First 8490 Sequenced Strains for Exploring Actinobacteria Biosynthetic Diversity.</title>
        <authorList>
            <person name="Kalkreuter E."/>
            <person name="Kautsar S.A."/>
            <person name="Yang D."/>
            <person name="Bader C.D."/>
            <person name="Teijaro C.N."/>
            <person name="Fluegel L."/>
            <person name="Davis C.M."/>
            <person name="Simpson J.R."/>
            <person name="Lauterbach L."/>
            <person name="Steele A.D."/>
            <person name="Gui C."/>
            <person name="Meng S."/>
            <person name="Li G."/>
            <person name="Viehrig K."/>
            <person name="Ye F."/>
            <person name="Su P."/>
            <person name="Kiefer A.F."/>
            <person name="Nichols A."/>
            <person name="Cepeda A.J."/>
            <person name="Yan W."/>
            <person name="Fan B."/>
            <person name="Jiang Y."/>
            <person name="Adhikari A."/>
            <person name="Zheng C.-J."/>
            <person name="Schuster L."/>
            <person name="Cowan T.M."/>
            <person name="Smanski M.J."/>
            <person name="Chevrette M.G."/>
            <person name="De Carvalho L.P.S."/>
            <person name="Shen B."/>
        </authorList>
    </citation>
    <scope>NUCLEOTIDE SEQUENCE [LARGE SCALE GENOMIC DNA]</scope>
    <source>
        <strain evidence="5 6">NPDC050545</strain>
    </source>
</reference>
<proteinExistence type="predicted"/>
<dbReference type="EMBL" id="JBITGY010000009">
    <property type="protein sequence ID" value="MFI6502257.1"/>
    <property type="molecule type" value="Genomic_DNA"/>
</dbReference>
<evidence type="ECO:0000256" key="1">
    <source>
        <dbReference type="SAM" id="Coils"/>
    </source>
</evidence>
<gene>
    <name evidence="5" type="ORF">ACIBG2_33105</name>
</gene>
<evidence type="ECO:0000313" key="6">
    <source>
        <dbReference type="Proteomes" id="UP001612741"/>
    </source>
</evidence>
<evidence type="ECO:0000256" key="3">
    <source>
        <dbReference type="SAM" id="Phobius"/>
    </source>
</evidence>
<name>A0ABW7Z244_9ACTN</name>